<dbReference type="OrthoDB" id="991318at2759"/>
<reference evidence="1 2" key="1">
    <citation type="submission" date="2015-01" db="EMBL/GenBank/DDBJ databases">
        <title>Genome of allotetraploid Gossypium barbadense reveals genomic plasticity and fiber elongation in cotton evolution.</title>
        <authorList>
            <person name="Chen X."/>
            <person name="Liu X."/>
            <person name="Zhao B."/>
            <person name="Zheng H."/>
            <person name="Hu Y."/>
            <person name="Lu G."/>
            <person name="Yang C."/>
            <person name="Chen J."/>
            <person name="Shan C."/>
            <person name="Zhang L."/>
            <person name="Zhou Y."/>
            <person name="Wang L."/>
            <person name="Guo W."/>
            <person name="Bai Y."/>
            <person name="Ruan J."/>
            <person name="Shangguan X."/>
            <person name="Mao Y."/>
            <person name="Jiang J."/>
            <person name="Zhu Y."/>
            <person name="Lei J."/>
            <person name="Kang H."/>
            <person name="Chen S."/>
            <person name="He X."/>
            <person name="Wang R."/>
            <person name="Wang Y."/>
            <person name="Chen J."/>
            <person name="Wang L."/>
            <person name="Yu S."/>
            <person name="Wang B."/>
            <person name="Wei J."/>
            <person name="Song S."/>
            <person name="Lu X."/>
            <person name="Gao Z."/>
            <person name="Gu W."/>
            <person name="Deng X."/>
            <person name="Ma D."/>
            <person name="Wang S."/>
            <person name="Liang W."/>
            <person name="Fang L."/>
            <person name="Cai C."/>
            <person name="Zhu X."/>
            <person name="Zhou B."/>
            <person name="Zhang Y."/>
            <person name="Chen Z."/>
            <person name="Xu S."/>
            <person name="Zhu R."/>
            <person name="Wang S."/>
            <person name="Zhang T."/>
            <person name="Zhao G."/>
        </authorList>
    </citation>
    <scope>NUCLEOTIDE SEQUENCE [LARGE SCALE GENOMIC DNA]</scope>
    <source>
        <strain evidence="2">cv. Xinhai21</strain>
        <tissue evidence="1">Leaf</tissue>
    </source>
</reference>
<protein>
    <submittedName>
        <fullName evidence="1">Uncharacterized protein</fullName>
    </submittedName>
</protein>
<sequence length="134" mass="15139">MECKFYVVVASPFKWLNSAVLFMRVAANLLHQEQAAVHMPMKRYIALSEYGGAQVTSMMHPQGHHALKQPATAMELTSQSTRLIENESEATNSELSCQAGRTMWSYNDMCSETQAVGIEGECKLFYYMLQICFN</sequence>
<accession>A0A2P5W2Z0</accession>
<evidence type="ECO:0000313" key="1">
    <source>
        <dbReference type="EMBL" id="PPR85456.1"/>
    </source>
</evidence>
<name>A0A2P5W2Z0_GOSBA</name>
<proteinExistence type="predicted"/>
<gene>
    <name evidence="1" type="ORF">GOBAR_AA35243</name>
</gene>
<dbReference type="EMBL" id="KZ669400">
    <property type="protein sequence ID" value="PPR85456.1"/>
    <property type="molecule type" value="Genomic_DNA"/>
</dbReference>
<evidence type="ECO:0000313" key="2">
    <source>
        <dbReference type="Proteomes" id="UP000239757"/>
    </source>
</evidence>
<dbReference type="AlphaFoldDB" id="A0A2P5W2Z0"/>
<organism evidence="1 2">
    <name type="scientific">Gossypium barbadense</name>
    <name type="common">Sea Island cotton</name>
    <name type="synonym">Hibiscus barbadensis</name>
    <dbReference type="NCBI Taxonomy" id="3634"/>
    <lineage>
        <taxon>Eukaryota</taxon>
        <taxon>Viridiplantae</taxon>
        <taxon>Streptophyta</taxon>
        <taxon>Embryophyta</taxon>
        <taxon>Tracheophyta</taxon>
        <taxon>Spermatophyta</taxon>
        <taxon>Magnoliopsida</taxon>
        <taxon>eudicotyledons</taxon>
        <taxon>Gunneridae</taxon>
        <taxon>Pentapetalae</taxon>
        <taxon>rosids</taxon>
        <taxon>malvids</taxon>
        <taxon>Malvales</taxon>
        <taxon>Malvaceae</taxon>
        <taxon>Malvoideae</taxon>
        <taxon>Gossypium</taxon>
    </lineage>
</organism>
<dbReference type="Proteomes" id="UP000239757">
    <property type="component" value="Unassembled WGS sequence"/>
</dbReference>